<accession>A0A6I6JTD9</accession>
<dbReference type="RefSeq" id="WP_158866444.1">
    <property type="nucleotide sequence ID" value="NZ_CP046401.1"/>
</dbReference>
<dbReference type="GO" id="GO:0032259">
    <property type="term" value="P:methylation"/>
    <property type="evidence" value="ECO:0007669"/>
    <property type="project" value="UniProtKB-KW"/>
</dbReference>
<sequence>MAYSEYLTDRVRNSLKGNKIGFEEKKMFGTLSFFVDEKLCVGVSGEELLVRIPPEDQDKYLQNEDCRLLDDSGKSMKGFLLINAEAVDMDEDLDKWVKRCLEFNPKAKSSKKKRSM</sequence>
<evidence type="ECO:0000313" key="2">
    <source>
        <dbReference type="EMBL" id="QGY44370.1"/>
    </source>
</evidence>
<feature type="domain" description="TfoX N-terminal" evidence="1">
    <location>
        <begin position="23"/>
        <end position="103"/>
    </location>
</feature>
<dbReference type="Proteomes" id="UP000428260">
    <property type="component" value="Chromosome"/>
</dbReference>
<keyword evidence="2" id="KW-0808">Transferase</keyword>
<dbReference type="AlphaFoldDB" id="A0A6I6JTD9"/>
<protein>
    <submittedName>
        <fullName evidence="2">RNA methyltransferase</fullName>
    </submittedName>
</protein>
<name>A0A6I6JTD9_9BACT</name>
<dbReference type="EMBL" id="CP046401">
    <property type="protein sequence ID" value="QGY44370.1"/>
    <property type="molecule type" value="Genomic_DNA"/>
</dbReference>
<dbReference type="Pfam" id="PF04993">
    <property type="entry name" value="TfoX_N"/>
    <property type="match status" value="1"/>
</dbReference>
<reference evidence="2 3" key="1">
    <citation type="submission" date="2019-11" db="EMBL/GenBank/DDBJ databases">
        <authorList>
            <person name="Zheng R.K."/>
            <person name="Sun C.M."/>
        </authorList>
    </citation>
    <scope>NUCLEOTIDE SEQUENCE [LARGE SCALE GENOMIC DNA]</scope>
    <source>
        <strain evidence="2 3">WC007</strain>
    </source>
</reference>
<organism evidence="2 3">
    <name type="scientific">Maribellus comscasis</name>
    <dbReference type="NCBI Taxonomy" id="2681766"/>
    <lineage>
        <taxon>Bacteria</taxon>
        <taxon>Pseudomonadati</taxon>
        <taxon>Bacteroidota</taxon>
        <taxon>Bacteroidia</taxon>
        <taxon>Marinilabiliales</taxon>
        <taxon>Prolixibacteraceae</taxon>
        <taxon>Maribellus</taxon>
    </lineage>
</organism>
<keyword evidence="2" id="KW-0489">Methyltransferase</keyword>
<evidence type="ECO:0000259" key="1">
    <source>
        <dbReference type="Pfam" id="PF04993"/>
    </source>
</evidence>
<dbReference type="Gene3D" id="3.30.1460.30">
    <property type="entry name" value="YgaC/TfoX-N like chaperone"/>
    <property type="match status" value="1"/>
</dbReference>
<proteinExistence type="predicted"/>
<keyword evidence="3" id="KW-1185">Reference proteome</keyword>
<dbReference type="KEGG" id="mcos:GM418_12095"/>
<dbReference type="SUPFAM" id="SSF159894">
    <property type="entry name" value="YgaC/TfoX-N like"/>
    <property type="match status" value="1"/>
</dbReference>
<dbReference type="GO" id="GO:0008168">
    <property type="term" value="F:methyltransferase activity"/>
    <property type="evidence" value="ECO:0007669"/>
    <property type="project" value="UniProtKB-KW"/>
</dbReference>
<dbReference type="InterPro" id="IPR007076">
    <property type="entry name" value="TfoX_N"/>
</dbReference>
<gene>
    <name evidence="2" type="ORF">GM418_12095</name>
</gene>
<evidence type="ECO:0000313" key="3">
    <source>
        <dbReference type="Proteomes" id="UP000428260"/>
    </source>
</evidence>